<keyword evidence="2" id="KW-1185">Reference proteome</keyword>
<dbReference type="Proteomes" id="UP000228934">
    <property type="component" value="Unassembled WGS sequence"/>
</dbReference>
<dbReference type="EMBL" id="KV948715">
    <property type="protein sequence ID" value="PIO26372.1"/>
    <property type="molecule type" value="Genomic_DNA"/>
</dbReference>
<proteinExistence type="predicted"/>
<evidence type="ECO:0000313" key="2">
    <source>
        <dbReference type="Proteomes" id="UP000228934"/>
    </source>
</evidence>
<organism evidence="1 2">
    <name type="scientific">Aquarana catesbeiana</name>
    <name type="common">American bullfrog</name>
    <name type="synonym">Rana catesbeiana</name>
    <dbReference type="NCBI Taxonomy" id="8400"/>
    <lineage>
        <taxon>Eukaryota</taxon>
        <taxon>Metazoa</taxon>
        <taxon>Chordata</taxon>
        <taxon>Craniata</taxon>
        <taxon>Vertebrata</taxon>
        <taxon>Euteleostomi</taxon>
        <taxon>Amphibia</taxon>
        <taxon>Batrachia</taxon>
        <taxon>Anura</taxon>
        <taxon>Neobatrachia</taxon>
        <taxon>Ranoidea</taxon>
        <taxon>Ranidae</taxon>
        <taxon>Aquarana</taxon>
    </lineage>
</organism>
<evidence type="ECO:0000313" key="1">
    <source>
        <dbReference type="EMBL" id="PIO26372.1"/>
    </source>
</evidence>
<reference evidence="2" key="1">
    <citation type="journal article" date="2017" name="Nat. Commun.">
        <title>The North American bullfrog draft genome provides insight into hormonal regulation of long noncoding RNA.</title>
        <authorList>
            <person name="Hammond S.A."/>
            <person name="Warren R.L."/>
            <person name="Vandervalk B.P."/>
            <person name="Kucuk E."/>
            <person name="Khan H."/>
            <person name="Gibb E.A."/>
            <person name="Pandoh P."/>
            <person name="Kirk H."/>
            <person name="Zhao Y."/>
            <person name="Jones M."/>
            <person name="Mungall A.J."/>
            <person name="Coope R."/>
            <person name="Pleasance S."/>
            <person name="Moore R.A."/>
            <person name="Holt R.A."/>
            <person name="Round J.M."/>
            <person name="Ohora S."/>
            <person name="Walle B.V."/>
            <person name="Veldhoen N."/>
            <person name="Helbing C.C."/>
            <person name="Birol I."/>
        </authorList>
    </citation>
    <scope>NUCLEOTIDE SEQUENCE [LARGE SCALE GENOMIC DNA]</scope>
</reference>
<protein>
    <submittedName>
        <fullName evidence="1">Uncharacterized protein</fullName>
    </submittedName>
</protein>
<dbReference type="AlphaFoldDB" id="A0A2G9REN6"/>
<accession>A0A2G9REN6</accession>
<feature type="non-terminal residue" evidence="1">
    <location>
        <position position="1"/>
    </location>
</feature>
<gene>
    <name evidence="1" type="ORF">AB205_0006830</name>
</gene>
<name>A0A2G9REN6_AQUCT</name>
<dbReference type="OrthoDB" id="10058437at2759"/>
<sequence length="174" mass="20176">GATINTVENAGSRLHLELTPLKDRTNHVLPNLSRHHDRQGHPDRQMQGAAKKSLNMGRHIMPRGKHLPDITLKQLTEYDITHMKEDHHGKPHIYARLLFKHFVPFESCKIWTAQKVNFDGYGGRRAIPENLLVTIMKEVRNEFGELKPEDKTEIKNKLNYLLKNPPKTGWPRPF</sequence>